<evidence type="ECO:0000256" key="9">
    <source>
        <dbReference type="ARBA" id="ARBA00044251"/>
    </source>
</evidence>
<dbReference type="InterPro" id="IPR000924">
    <property type="entry name" value="Glu/Gln-tRNA-synth"/>
</dbReference>
<evidence type="ECO:0000256" key="12">
    <source>
        <dbReference type="ARBA" id="ARBA00047479"/>
    </source>
</evidence>
<protein>
    <recommendedName>
        <fullName evidence="8">Nondiscriminating glutamyl-tRNA synthetase EARS2, mitochondrial</fullName>
        <ecNumber evidence="7">6.1.1.24</ecNumber>
    </recommendedName>
    <alternativeName>
        <fullName evidence="10">Glutamate--tRNA(Gln) ligase EARS2, mitochondrial</fullName>
    </alternativeName>
    <alternativeName>
        <fullName evidence="9">Mitochondrial glutamyl-tRNA synthetase</fullName>
    </alternativeName>
</protein>
<evidence type="ECO:0000256" key="13">
    <source>
        <dbReference type="ARBA" id="ARBA00047689"/>
    </source>
</evidence>
<name>A0A8S9YCJ7_9TREM</name>
<dbReference type="Gene3D" id="1.10.10.350">
    <property type="match status" value="1"/>
</dbReference>
<dbReference type="GO" id="GO:0050561">
    <property type="term" value="F:glutamate-tRNA(Gln) ligase activity"/>
    <property type="evidence" value="ECO:0007669"/>
    <property type="project" value="UniProtKB-EC"/>
</dbReference>
<keyword evidence="4 14" id="KW-0067">ATP-binding</keyword>
<dbReference type="EC" id="6.1.1.24" evidence="7"/>
<dbReference type="AlphaFoldDB" id="A0A8S9YCJ7"/>
<dbReference type="PRINTS" id="PR00987">
    <property type="entry name" value="TRNASYNTHGLU"/>
</dbReference>
<evidence type="ECO:0000256" key="6">
    <source>
        <dbReference type="ARBA" id="ARBA00023146"/>
    </source>
</evidence>
<dbReference type="GO" id="GO:0000049">
    <property type="term" value="F:tRNA binding"/>
    <property type="evidence" value="ECO:0007669"/>
    <property type="project" value="InterPro"/>
</dbReference>
<evidence type="ECO:0000256" key="1">
    <source>
        <dbReference type="ARBA" id="ARBA00007894"/>
    </source>
</evidence>
<comment type="caution">
    <text evidence="17">The sequence shown here is derived from an EMBL/GenBank/DDBJ whole genome shotgun (WGS) entry which is preliminary data.</text>
</comment>
<dbReference type="OrthoDB" id="428822at2759"/>
<dbReference type="Gene3D" id="3.40.50.620">
    <property type="entry name" value="HUPs"/>
    <property type="match status" value="1"/>
</dbReference>
<evidence type="ECO:0000256" key="14">
    <source>
        <dbReference type="RuleBase" id="RU363037"/>
    </source>
</evidence>
<dbReference type="InterPro" id="IPR008925">
    <property type="entry name" value="aa_tRNA-synth_I_cd-bd_sf"/>
</dbReference>
<feature type="domain" description="Glutamyl/glutaminyl-tRNA synthetase class Ib catalytic" evidence="15">
    <location>
        <begin position="22"/>
        <end position="328"/>
    </location>
</feature>
<reference evidence="17" key="1">
    <citation type="submission" date="2019-07" db="EMBL/GenBank/DDBJ databases">
        <title>Annotation for the trematode Paragonimus miyazaki's.</title>
        <authorList>
            <person name="Choi Y.-J."/>
        </authorList>
    </citation>
    <scope>NUCLEOTIDE SEQUENCE</scope>
    <source>
        <strain evidence="17">Japan</strain>
    </source>
</reference>
<dbReference type="NCBIfam" id="TIGR00464">
    <property type="entry name" value="gltX_bact"/>
    <property type="match status" value="1"/>
</dbReference>
<dbReference type="InterPro" id="IPR001412">
    <property type="entry name" value="aa-tRNA-synth_I_CS"/>
</dbReference>
<feature type="domain" description="Aminoacyl-tRNA synthetase class I anticodon-binding" evidence="16">
    <location>
        <begin position="385"/>
        <end position="542"/>
    </location>
</feature>
<evidence type="ECO:0000256" key="8">
    <source>
        <dbReference type="ARBA" id="ARBA00044142"/>
    </source>
</evidence>
<keyword evidence="2 14" id="KW-0436">Ligase</keyword>
<evidence type="ECO:0000256" key="7">
    <source>
        <dbReference type="ARBA" id="ARBA00044054"/>
    </source>
</evidence>
<dbReference type="InterPro" id="IPR020751">
    <property type="entry name" value="aa-tRNA-synth_I_codon-bd_sub2"/>
</dbReference>
<dbReference type="Proteomes" id="UP000822476">
    <property type="component" value="Unassembled WGS sequence"/>
</dbReference>
<dbReference type="PANTHER" id="PTHR43311">
    <property type="entry name" value="GLUTAMATE--TRNA LIGASE"/>
    <property type="match status" value="1"/>
</dbReference>
<evidence type="ECO:0000313" key="18">
    <source>
        <dbReference type="Proteomes" id="UP000822476"/>
    </source>
</evidence>
<evidence type="ECO:0000259" key="15">
    <source>
        <dbReference type="Pfam" id="PF00749"/>
    </source>
</evidence>
<evidence type="ECO:0000313" key="17">
    <source>
        <dbReference type="EMBL" id="KAF7234029.1"/>
    </source>
</evidence>
<dbReference type="HAMAP" id="MF_00022">
    <property type="entry name" value="Glu_tRNA_synth_type1"/>
    <property type="match status" value="1"/>
</dbReference>
<comment type="similarity">
    <text evidence="1">Belongs to the class-I aminoacyl-tRNA synthetase family. Glutamate--tRNA ligase type 1 subfamily.</text>
</comment>
<accession>A0A8S9YCJ7</accession>
<keyword evidence="6 14" id="KW-0030">Aminoacyl-tRNA synthetase</keyword>
<dbReference type="InterPro" id="IPR020058">
    <property type="entry name" value="Glu/Gln-tRNA-synth_Ib_cat-dom"/>
</dbReference>
<organism evidence="17 18">
    <name type="scientific">Paragonimus skrjabini miyazakii</name>
    <dbReference type="NCBI Taxonomy" id="59628"/>
    <lineage>
        <taxon>Eukaryota</taxon>
        <taxon>Metazoa</taxon>
        <taxon>Spiralia</taxon>
        <taxon>Lophotrochozoa</taxon>
        <taxon>Platyhelminthes</taxon>
        <taxon>Trematoda</taxon>
        <taxon>Digenea</taxon>
        <taxon>Plagiorchiida</taxon>
        <taxon>Troglotremata</taxon>
        <taxon>Troglotrematidae</taxon>
        <taxon>Paragonimus</taxon>
    </lineage>
</organism>
<evidence type="ECO:0000256" key="5">
    <source>
        <dbReference type="ARBA" id="ARBA00022917"/>
    </source>
</evidence>
<dbReference type="GO" id="GO:0005739">
    <property type="term" value="C:mitochondrion"/>
    <property type="evidence" value="ECO:0007669"/>
    <property type="project" value="TreeGrafter"/>
</dbReference>
<dbReference type="EMBL" id="JTDE01014715">
    <property type="protein sequence ID" value="KAF7234029.1"/>
    <property type="molecule type" value="Genomic_DNA"/>
</dbReference>
<evidence type="ECO:0000256" key="3">
    <source>
        <dbReference type="ARBA" id="ARBA00022741"/>
    </source>
</evidence>
<dbReference type="Pfam" id="PF00749">
    <property type="entry name" value="tRNA-synt_1c"/>
    <property type="match status" value="1"/>
</dbReference>
<dbReference type="GO" id="GO:0005524">
    <property type="term" value="F:ATP binding"/>
    <property type="evidence" value="ECO:0007669"/>
    <property type="project" value="UniProtKB-KW"/>
</dbReference>
<dbReference type="SUPFAM" id="SSF52374">
    <property type="entry name" value="Nucleotidylyl transferase"/>
    <property type="match status" value="1"/>
</dbReference>
<keyword evidence="18" id="KW-1185">Reference proteome</keyword>
<dbReference type="Pfam" id="PF19269">
    <property type="entry name" value="Anticodon_2"/>
    <property type="match status" value="1"/>
</dbReference>
<gene>
    <name evidence="17" type="ORF">EG68_09931</name>
</gene>
<comment type="catalytic activity">
    <reaction evidence="13">
        <text>tRNA(Gln) + L-glutamate + ATP = L-glutamyl-tRNA(Gln) + AMP + diphosphate</text>
        <dbReference type="Rhea" id="RHEA:64612"/>
        <dbReference type="Rhea" id="RHEA-COMP:9662"/>
        <dbReference type="Rhea" id="RHEA-COMP:9684"/>
        <dbReference type="ChEBI" id="CHEBI:29985"/>
        <dbReference type="ChEBI" id="CHEBI:30616"/>
        <dbReference type="ChEBI" id="CHEBI:33019"/>
        <dbReference type="ChEBI" id="CHEBI:78442"/>
        <dbReference type="ChEBI" id="CHEBI:78520"/>
        <dbReference type="ChEBI" id="CHEBI:456215"/>
    </reaction>
    <physiologicalReaction direction="left-to-right" evidence="13">
        <dbReference type="Rhea" id="RHEA:64613"/>
    </physiologicalReaction>
</comment>
<dbReference type="PANTHER" id="PTHR43311:SF2">
    <property type="entry name" value="GLUTAMATE--TRNA LIGASE, MITOCHONDRIAL-RELATED"/>
    <property type="match status" value="1"/>
</dbReference>
<dbReference type="PROSITE" id="PS00178">
    <property type="entry name" value="AA_TRNA_LIGASE_I"/>
    <property type="match status" value="1"/>
</dbReference>
<dbReference type="InterPro" id="IPR049940">
    <property type="entry name" value="GluQ/Sye"/>
</dbReference>
<dbReference type="InterPro" id="IPR014729">
    <property type="entry name" value="Rossmann-like_a/b/a_fold"/>
</dbReference>
<sequence>MMFVLRRHVYRSVIRLVRTISNVRVRFAPSPTGYMHIGGLRTALINKLFALRHSGKFILRIEDTDQASAFEDIVRCLRWAGLDLDEGPTIGGNCEPYVQSQRKELHARIAHKLVEKDAAYHCFCSVARLELLRNEQRRRGETPRYDNRCRTLTRSDVAERLRAGQSYAIRFKVPNKKTTVTDMVFGEVEFNMHDSEGDFILLKSDGMPVYHLANVVDDHYMDITHVIRGVEWLSSTPKHLLLYETLGWLPPRFAHLPLLLSNSGGKLSKRSPEFGLVGQVRSLISNGYLPSAVLTWLASIGSGASHNSAVTSDSHMPDKTQWNPQLQFSDLVSRFDLNQMNRQNVYISPDILRLCGRVHFDKFAAEALAHCCGSHNTSTYTSCEFLSHVRSFLRDHFPNSPVSTESCTGENDRRLAEQLCALRGRVACFSDLVNPEQGFCFMWSPPNPNTCADLITSVCAVSTVQLSEVVNLLDRVMAALSSTDNSVSFKKCILDSCCATGIKQPDAMRILRTCLSGHETGLPVVELVQLLSISEAISRIRNTRDEVIRYGDLRNRG</sequence>
<proteinExistence type="inferred from homology"/>
<dbReference type="GO" id="GO:0006424">
    <property type="term" value="P:glutamyl-tRNA aminoacylation"/>
    <property type="evidence" value="ECO:0007669"/>
    <property type="project" value="InterPro"/>
</dbReference>
<evidence type="ECO:0000259" key="16">
    <source>
        <dbReference type="Pfam" id="PF19269"/>
    </source>
</evidence>
<dbReference type="InterPro" id="IPR045462">
    <property type="entry name" value="aa-tRNA-synth_I_cd-bd"/>
</dbReference>
<evidence type="ECO:0000256" key="10">
    <source>
        <dbReference type="ARBA" id="ARBA00044313"/>
    </source>
</evidence>
<evidence type="ECO:0000256" key="2">
    <source>
        <dbReference type="ARBA" id="ARBA00022598"/>
    </source>
</evidence>
<comment type="catalytic activity">
    <reaction evidence="11">
        <text>tRNA(Glu) + L-glutamate + ATP = L-glutamyl-tRNA(Glu) + AMP + diphosphate</text>
        <dbReference type="Rhea" id="RHEA:23540"/>
        <dbReference type="Rhea" id="RHEA-COMP:9663"/>
        <dbReference type="Rhea" id="RHEA-COMP:9680"/>
        <dbReference type="ChEBI" id="CHEBI:29985"/>
        <dbReference type="ChEBI" id="CHEBI:30616"/>
        <dbReference type="ChEBI" id="CHEBI:33019"/>
        <dbReference type="ChEBI" id="CHEBI:78442"/>
        <dbReference type="ChEBI" id="CHEBI:78520"/>
        <dbReference type="ChEBI" id="CHEBI:456215"/>
        <dbReference type="EC" id="6.1.1.17"/>
    </reaction>
    <physiologicalReaction direction="left-to-right" evidence="11">
        <dbReference type="Rhea" id="RHEA:23541"/>
    </physiologicalReaction>
</comment>
<dbReference type="SUPFAM" id="SSF48163">
    <property type="entry name" value="An anticodon-binding domain of class I aminoacyl-tRNA synthetases"/>
    <property type="match status" value="1"/>
</dbReference>
<keyword evidence="5 14" id="KW-0648">Protein biosynthesis</keyword>
<dbReference type="GO" id="GO:0004818">
    <property type="term" value="F:glutamate-tRNA ligase activity"/>
    <property type="evidence" value="ECO:0007669"/>
    <property type="project" value="UniProtKB-EC"/>
</dbReference>
<comment type="catalytic activity">
    <reaction evidence="12">
        <text>tRNA(Glx) + L-glutamate + ATP = L-glutamyl-tRNA(Glx) + AMP + diphosphate</text>
        <dbReference type="Rhea" id="RHEA:18397"/>
        <dbReference type="Rhea" id="RHEA-COMP:9713"/>
        <dbReference type="Rhea" id="RHEA-COMP:9716"/>
        <dbReference type="ChEBI" id="CHEBI:29985"/>
        <dbReference type="ChEBI" id="CHEBI:30616"/>
        <dbReference type="ChEBI" id="CHEBI:33019"/>
        <dbReference type="ChEBI" id="CHEBI:78442"/>
        <dbReference type="ChEBI" id="CHEBI:78520"/>
        <dbReference type="ChEBI" id="CHEBI:456215"/>
        <dbReference type="EC" id="6.1.1.24"/>
    </reaction>
    <physiologicalReaction direction="left-to-right" evidence="12">
        <dbReference type="Rhea" id="RHEA:18398"/>
    </physiologicalReaction>
</comment>
<evidence type="ECO:0000256" key="11">
    <source>
        <dbReference type="ARBA" id="ARBA00047366"/>
    </source>
</evidence>
<keyword evidence="3 14" id="KW-0547">Nucleotide-binding</keyword>
<evidence type="ECO:0000256" key="4">
    <source>
        <dbReference type="ARBA" id="ARBA00022840"/>
    </source>
</evidence>
<dbReference type="InterPro" id="IPR004527">
    <property type="entry name" value="Glu-tRNA-ligase_bac/mito"/>
</dbReference>